<dbReference type="EMBL" id="FLRH01000004">
    <property type="protein sequence ID" value="SBT67424.1"/>
    <property type="molecule type" value="Genomic_DNA"/>
</dbReference>
<keyword evidence="1" id="KW-1133">Transmembrane helix</keyword>
<evidence type="ECO:0000313" key="3">
    <source>
        <dbReference type="Proteomes" id="UP000199558"/>
    </source>
</evidence>
<keyword evidence="1" id="KW-0472">Membrane</keyword>
<dbReference type="Pfam" id="PF06197">
    <property type="entry name" value="DUF998"/>
    <property type="match status" value="1"/>
</dbReference>
<feature type="transmembrane region" description="Helical" evidence="1">
    <location>
        <begin position="101"/>
        <end position="120"/>
    </location>
</feature>
<evidence type="ECO:0000256" key="1">
    <source>
        <dbReference type="SAM" id="Phobius"/>
    </source>
</evidence>
<dbReference type="Proteomes" id="UP000199558">
    <property type="component" value="Unassembled WGS sequence"/>
</dbReference>
<evidence type="ECO:0000313" key="2">
    <source>
        <dbReference type="EMBL" id="SBT67424.1"/>
    </source>
</evidence>
<dbReference type="STRING" id="946078.GA0070622_4485"/>
<dbReference type="InterPro" id="IPR009339">
    <property type="entry name" value="DUF998"/>
</dbReference>
<feature type="transmembrane region" description="Helical" evidence="1">
    <location>
        <begin position="173"/>
        <end position="191"/>
    </location>
</feature>
<dbReference type="OrthoDB" id="5118673at2"/>
<feature type="transmembrane region" description="Helical" evidence="1">
    <location>
        <begin position="141"/>
        <end position="161"/>
    </location>
</feature>
<dbReference type="AlphaFoldDB" id="A0A1A9BEN9"/>
<organism evidence="2 3">
    <name type="scientific">Micromonospora sediminicola</name>
    <dbReference type="NCBI Taxonomy" id="946078"/>
    <lineage>
        <taxon>Bacteria</taxon>
        <taxon>Bacillati</taxon>
        <taxon>Actinomycetota</taxon>
        <taxon>Actinomycetes</taxon>
        <taxon>Micromonosporales</taxon>
        <taxon>Micromonosporaceae</taxon>
        <taxon>Micromonospora</taxon>
    </lineage>
</organism>
<feature type="transmembrane region" description="Helical" evidence="1">
    <location>
        <begin position="70"/>
        <end position="89"/>
    </location>
</feature>
<evidence type="ECO:0008006" key="4">
    <source>
        <dbReference type="Google" id="ProtNLM"/>
    </source>
</evidence>
<reference evidence="3" key="1">
    <citation type="submission" date="2016-06" db="EMBL/GenBank/DDBJ databases">
        <authorList>
            <person name="Varghese N."/>
            <person name="Submissions Spin"/>
        </authorList>
    </citation>
    <scope>NUCLEOTIDE SEQUENCE [LARGE SCALE GENOMIC DNA]</scope>
    <source>
        <strain evidence="3">DSM 45794</strain>
    </source>
</reference>
<feature type="transmembrane region" description="Helical" evidence="1">
    <location>
        <begin position="44"/>
        <end position="65"/>
    </location>
</feature>
<protein>
    <recommendedName>
        <fullName evidence="4">DUF998 domain-containing protein</fullName>
    </recommendedName>
</protein>
<sequence>MAVAAAAPAMLVTGWTVAGARQPPDYDPVRDTISELAGEGATDPWLMGGVLVLLGVAYVATAAVLHAAGLASRFLLALGGTATVGLLAFPRPEVGGSPAHGVVATVAVLALSLWPAGSALRLPRAVRREVAASPTGTPPWAFRRPVALTVTAVLLVLFGWFVMEVTGGSRTGLAERVAALAVALWPLAAVLSARRAATTSAPAPVPPGRPGAGG</sequence>
<proteinExistence type="predicted"/>
<gene>
    <name evidence="2" type="ORF">GA0070622_4485</name>
</gene>
<name>A0A1A9BEN9_9ACTN</name>
<keyword evidence="1" id="KW-0812">Transmembrane</keyword>
<accession>A0A1A9BEN9</accession>
<keyword evidence="3" id="KW-1185">Reference proteome</keyword>